<comment type="caution">
    <text evidence="2">The sequence shown here is derived from an EMBL/GenBank/DDBJ whole genome shotgun (WGS) entry which is preliminary data.</text>
</comment>
<evidence type="ECO:0000313" key="3">
    <source>
        <dbReference type="Proteomes" id="UP000886520"/>
    </source>
</evidence>
<evidence type="ECO:0000313" key="2">
    <source>
        <dbReference type="EMBL" id="KAI5060851.1"/>
    </source>
</evidence>
<accession>A0A9D4Z5U2</accession>
<name>A0A9D4Z5U2_ADICA</name>
<evidence type="ECO:0000256" key="1">
    <source>
        <dbReference type="SAM" id="MobiDB-lite"/>
    </source>
</evidence>
<keyword evidence="3" id="KW-1185">Reference proteome</keyword>
<protein>
    <submittedName>
        <fullName evidence="2">Uncharacterized protein</fullName>
    </submittedName>
</protein>
<dbReference type="EMBL" id="JABFUD020000023">
    <property type="protein sequence ID" value="KAI5060851.1"/>
    <property type="molecule type" value="Genomic_DNA"/>
</dbReference>
<proteinExistence type="predicted"/>
<dbReference type="Proteomes" id="UP000886520">
    <property type="component" value="Chromosome 23"/>
</dbReference>
<organism evidence="2 3">
    <name type="scientific">Adiantum capillus-veneris</name>
    <name type="common">Maidenhair fern</name>
    <dbReference type="NCBI Taxonomy" id="13818"/>
    <lineage>
        <taxon>Eukaryota</taxon>
        <taxon>Viridiplantae</taxon>
        <taxon>Streptophyta</taxon>
        <taxon>Embryophyta</taxon>
        <taxon>Tracheophyta</taxon>
        <taxon>Polypodiopsida</taxon>
        <taxon>Polypodiidae</taxon>
        <taxon>Polypodiales</taxon>
        <taxon>Pteridineae</taxon>
        <taxon>Pteridaceae</taxon>
        <taxon>Vittarioideae</taxon>
        <taxon>Adiantum</taxon>
    </lineage>
</organism>
<reference evidence="2" key="1">
    <citation type="submission" date="2021-01" db="EMBL/GenBank/DDBJ databases">
        <title>Adiantum capillus-veneris genome.</title>
        <authorList>
            <person name="Fang Y."/>
            <person name="Liao Q."/>
        </authorList>
    </citation>
    <scope>NUCLEOTIDE SEQUENCE</scope>
    <source>
        <strain evidence="2">H3</strain>
        <tissue evidence="2">Leaf</tissue>
    </source>
</reference>
<feature type="region of interest" description="Disordered" evidence="1">
    <location>
        <begin position="21"/>
        <end position="49"/>
    </location>
</feature>
<sequence>MEQEIDELRMAQEVLLMDTPVPEEPLGDAATLDSDIPRPSGVTQEDWDSWGEGQKQAYLEILHAGYTLNETAEAIRNSIQDTRDANQLTPLSAQLEDHYAKIEEEEAQLREEIRRQFPRVRVIDARLPST</sequence>
<gene>
    <name evidence="2" type="ORF">GOP47_0023356</name>
</gene>
<dbReference type="AlphaFoldDB" id="A0A9D4Z5U2"/>